<evidence type="ECO:0000259" key="8">
    <source>
        <dbReference type="Pfam" id="PF00082"/>
    </source>
</evidence>
<dbReference type="PROSITE" id="PS00138">
    <property type="entry name" value="SUBTILASE_SER"/>
    <property type="match status" value="1"/>
</dbReference>
<dbReference type="GeneID" id="100888410"/>
<dbReference type="FunFam" id="3.40.50.200:FF:000014">
    <property type="entry name" value="Proteinase K"/>
    <property type="match status" value="1"/>
</dbReference>
<dbReference type="SUPFAM" id="SSF54897">
    <property type="entry name" value="Protease propeptides/inhibitors"/>
    <property type="match status" value="1"/>
</dbReference>
<evidence type="ECO:0000256" key="4">
    <source>
        <dbReference type="ARBA" id="ARBA00022825"/>
    </source>
</evidence>
<keyword evidence="11" id="KW-1185">Reference proteome</keyword>
<dbReference type="InterPro" id="IPR023827">
    <property type="entry name" value="Peptidase_S8_Asp-AS"/>
</dbReference>
<evidence type="ECO:0000256" key="3">
    <source>
        <dbReference type="ARBA" id="ARBA00022801"/>
    </source>
</evidence>
<dbReference type="GO" id="GO:0006508">
    <property type="term" value="P:proteolysis"/>
    <property type="evidence" value="ECO:0007669"/>
    <property type="project" value="UniProtKB-KW"/>
</dbReference>
<dbReference type="Pfam" id="PF00082">
    <property type="entry name" value="Peptidase_S8"/>
    <property type="match status" value="1"/>
</dbReference>
<dbReference type="GO" id="GO:0005615">
    <property type="term" value="C:extracellular space"/>
    <property type="evidence" value="ECO:0000318"/>
    <property type="project" value="GO_Central"/>
</dbReference>
<organism evidence="10 11">
    <name type="scientific">Strongylocentrotus purpuratus</name>
    <name type="common">Purple sea urchin</name>
    <dbReference type="NCBI Taxonomy" id="7668"/>
    <lineage>
        <taxon>Eukaryota</taxon>
        <taxon>Metazoa</taxon>
        <taxon>Echinodermata</taxon>
        <taxon>Eleutherozoa</taxon>
        <taxon>Echinozoa</taxon>
        <taxon>Echinoidea</taxon>
        <taxon>Euechinoidea</taxon>
        <taxon>Echinacea</taxon>
        <taxon>Camarodonta</taxon>
        <taxon>Echinidea</taxon>
        <taxon>Strongylocentrotidae</taxon>
        <taxon>Strongylocentrotus</taxon>
    </lineage>
</organism>
<dbReference type="InterPro" id="IPR034193">
    <property type="entry name" value="PCSK9_ProteinaseK-like"/>
</dbReference>
<evidence type="ECO:0000259" key="9">
    <source>
        <dbReference type="Pfam" id="PF05922"/>
    </source>
</evidence>
<dbReference type="Pfam" id="PF05922">
    <property type="entry name" value="Inhibitor_I9"/>
    <property type="match status" value="1"/>
</dbReference>
<feature type="active site" description="Charge relay system" evidence="5">
    <location>
        <position position="139"/>
    </location>
</feature>
<dbReference type="CDD" id="cd04077">
    <property type="entry name" value="Peptidases_S8_PCSK9_ProteinaseK_like"/>
    <property type="match status" value="1"/>
</dbReference>
<accession>A0A7M7LLM2</accession>
<dbReference type="GO" id="GO:0004252">
    <property type="term" value="F:serine-type endopeptidase activity"/>
    <property type="evidence" value="ECO:0000318"/>
    <property type="project" value="GO_Central"/>
</dbReference>
<comment type="similarity">
    <text evidence="1 5 6">Belongs to the peptidase S8 family.</text>
</comment>
<dbReference type="InterPro" id="IPR010259">
    <property type="entry name" value="S8pro/Inhibitor_I9"/>
</dbReference>
<dbReference type="PROSITE" id="PS00137">
    <property type="entry name" value="SUBTILASE_HIS"/>
    <property type="match status" value="1"/>
</dbReference>
<dbReference type="Gene3D" id="3.40.50.200">
    <property type="entry name" value="Peptidase S8/S53 domain"/>
    <property type="match status" value="1"/>
</dbReference>
<dbReference type="InParanoid" id="A0A7M7LLM2"/>
<feature type="active site" description="Charge relay system" evidence="5">
    <location>
        <position position="172"/>
    </location>
</feature>
<keyword evidence="2 5" id="KW-0645">Protease</keyword>
<dbReference type="EnsemblMetazoa" id="XM_003729711">
    <property type="protein sequence ID" value="XP_003729759"/>
    <property type="gene ID" value="LOC100888410"/>
</dbReference>
<dbReference type="AlphaFoldDB" id="A0A7M7LLM2"/>
<feature type="domain" description="Inhibitor I9" evidence="9">
    <location>
        <begin position="31"/>
        <end position="97"/>
    </location>
</feature>
<dbReference type="PROSITE" id="PS00136">
    <property type="entry name" value="SUBTILASE_ASP"/>
    <property type="match status" value="1"/>
</dbReference>
<dbReference type="InterPro" id="IPR000209">
    <property type="entry name" value="Peptidase_S8/S53_dom"/>
</dbReference>
<evidence type="ECO:0000313" key="10">
    <source>
        <dbReference type="EnsemblMetazoa" id="XP_003729759"/>
    </source>
</evidence>
<feature type="active site" description="Charge relay system" evidence="5">
    <location>
        <position position="324"/>
    </location>
</feature>
<evidence type="ECO:0000256" key="7">
    <source>
        <dbReference type="SAM" id="SignalP"/>
    </source>
</evidence>
<keyword evidence="3 5" id="KW-0378">Hydrolase</keyword>
<dbReference type="InterPro" id="IPR015500">
    <property type="entry name" value="Peptidase_S8_subtilisin-rel"/>
</dbReference>
<dbReference type="SUPFAM" id="SSF52743">
    <property type="entry name" value="Subtilisin-like"/>
    <property type="match status" value="1"/>
</dbReference>
<keyword evidence="7" id="KW-0732">Signal</keyword>
<dbReference type="RefSeq" id="XP_003729759.1">
    <property type="nucleotide sequence ID" value="XM_003729711.3"/>
</dbReference>
<keyword evidence="4 5" id="KW-0720">Serine protease</keyword>
<protein>
    <submittedName>
        <fullName evidence="10">Uncharacterized protein</fullName>
    </submittedName>
</protein>
<dbReference type="InterPro" id="IPR036852">
    <property type="entry name" value="Peptidase_S8/S53_dom_sf"/>
</dbReference>
<evidence type="ECO:0000313" key="11">
    <source>
        <dbReference type="Proteomes" id="UP000007110"/>
    </source>
</evidence>
<dbReference type="OrthoDB" id="10064451at2759"/>
<dbReference type="InterPro" id="IPR022398">
    <property type="entry name" value="Peptidase_S8_His-AS"/>
</dbReference>
<evidence type="ECO:0000256" key="1">
    <source>
        <dbReference type="ARBA" id="ARBA00011073"/>
    </source>
</evidence>
<evidence type="ECO:0000256" key="6">
    <source>
        <dbReference type="RuleBase" id="RU003355"/>
    </source>
</evidence>
<dbReference type="InterPro" id="IPR023828">
    <property type="entry name" value="Peptidase_S8_Ser-AS"/>
</dbReference>
<feature type="domain" description="Peptidase S8/S53" evidence="8">
    <location>
        <begin position="130"/>
        <end position="356"/>
    </location>
</feature>
<evidence type="ECO:0000256" key="2">
    <source>
        <dbReference type="ARBA" id="ARBA00022670"/>
    </source>
</evidence>
<dbReference type="PROSITE" id="PS51892">
    <property type="entry name" value="SUBTILASE"/>
    <property type="match status" value="1"/>
</dbReference>
<feature type="chain" id="PRO_5029899290" evidence="7">
    <location>
        <begin position="20"/>
        <end position="375"/>
    </location>
</feature>
<proteinExistence type="inferred from homology"/>
<dbReference type="InterPro" id="IPR037045">
    <property type="entry name" value="S8pro/Inhibitor_I9_sf"/>
</dbReference>
<reference evidence="10" key="2">
    <citation type="submission" date="2021-01" db="UniProtKB">
        <authorList>
            <consortium name="EnsemblMetazoa"/>
        </authorList>
    </citation>
    <scope>IDENTIFICATION</scope>
</reference>
<dbReference type="Proteomes" id="UP000007110">
    <property type="component" value="Unassembled WGS sequence"/>
</dbReference>
<reference evidence="11" key="1">
    <citation type="submission" date="2015-02" db="EMBL/GenBank/DDBJ databases">
        <title>Genome sequencing for Strongylocentrotus purpuratus.</title>
        <authorList>
            <person name="Murali S."/>
            <person name="Liu Y."/>
            <person name="Vee V."/>
            <person name="English A."/>
            <person name="Wang M."/>
            <person name="Skinner E."/>
            <person name="Han Y."/>
            <person name="Muzny D.M."/>
            <person name="Worley K.C."/>
            <person name="Gibbs R.A."/>
        </authorList>
    </citation>
    <scope>NUCLEOTIDE SEQUENCE</scope>
</reference>
<dbReference type="PRINTS" id="PR00723">
    <property type="entry name" value="SUBTILISIN"/>
</dbReference>
<sequence length="375" mass="39567">MRIGISIALFLSVLGLVQCIDIRIQTIPDRYIVVLNDGEILDPLLTRIQQNMVPRSGRFSVFRKYYKALNGFAADMSEDVAERVLELPAVKYMEQDAIGVVDVASSSWGLDRIDQHDLPLDDAFNIEGDGEGVTVYVLDTGVRDTHEEFGGRVSHGGDYVDDGWNGIDCHGHGTHCAGTAAGGIHGIARKANIVSIRLFNCAGSGSASGTIAGIDEVAQNAVLPAVMSMSFRFLANQAIDDAVARAVDAGVVAVAGAGNENMDTCLFSPAREPKAITAGATDRDDKRASFSNFGSCVDIFAPGVAIVSSSSASDTAIAIWSGTSMATPHVAGAAAILLGKGIAASDVLQQLLQDASQNVIYNTDFLSPNRLLYLN</sequence>
<dbReference type="Gene3D" id="3.30.70.80">
    <property type="entry name" value="Peptidase S8 propeptide/proteinase inhibitor I9"/>
    <property type="match status" value="1"/>
</dbReference>
<dbReference type="FunFam" id="3.30.70.80:FF:000010">
    <property type="entry name" value="Uncharacterized protein"/>
    <property type="match status" value="1"/>
</dbReference>
<dbReference type="KEGG" id="spu:100888410"/>
<feature type="signal peptide" evidence="7">
    <location>
        <begin position="1"/>
        <end position="19"/>
    </location>
</feature>
<dbReference type="PANTHER" id="PTHR43806">
    <property type="entry name" value="PEPTIDASE S8"/>
    <property type="match status" value="1"/>
</dbReference>
<dbReference type="InterPro" id="IPR050131">
    <property type="entry name" value="Peptidase_S8_subtilisin-like"/>
</dbReference>
<name>A0A7M7LLM2_STRPU</name>
<dbReference type="PANTHER" id="PTHR43806:SF58">
    <property type="entry name" value="ALKALINE PROTEASE 1-RELATED"/>
    <property type="match status" value="1"/>
</dbReference>
<evidence type="ECO:0000256" key="5">
    <source>
        <dbReference type="PROSITE-ProRule" id="PRU01240"/>
    </source>
</evidence>